<dbReference type="RefSeq" id="XP_007772753.1">
    <property type="nucleotide sequence ID" value="XM_007774563.1"/>
</dbReference>
<dbReference type="EMBL" id="JH711584">
    <property type="protein sequence ID" value="EIW77372.1"/>
    <property type="molecule type" value="Genomic_DNA"/>
</dbReference>
<dbReference type="KEGG" id="cput:CONPUDRAFT_84479"/>
<keyword evidence="2" id="KW-1185">Reference proteome</keyword>
<reference evidence="2" key="1">
    <citation type="journal article" date="2012" name="Science">
        <title>The Paleozoic origin of enzymatic lignin decomposition reconstructed from 31 fungal genomes.</title>
        <authorList>
            <person name="Floudas D."/>
            <person name="Binder M."/>
            <person name="Riley R."/>
            <person name="Barry K."/>
            <person name="Blanchette R.A."/>
            <person name="Henrissat B."/>
            <person name="Martinez A.T."/>
            <person name="Otillar R."/>
            <person name="Spatafora J.W."/>
            <person name="Yadav J.S."/>
            <person name="Aerts A."/>
            <person name="Benoit I."/>
            <person name="Boyd A."/>
            <person name="Carlson A."/>
            <person name="Copeland A."/>
            <person name="Coutinho P.M."/>
            <person name="de Vries R.P."/>
            <person name="Ferreira P."/>
            <person name="Findley K."/>
            <person name="Foster B."/>
            <person name="Gaskell J."/>
            <person name="Glotzer D."/>
            <person name="Gorecki P."/>
            <person name="Heitman J."/>
            <person name="Hesse C."/>
            <person name="Hori C."/>
            <person name="Igarashi K."/>
            <person name="Jurgens J.A."/>
            <person name="Kallen N."/>
            <person name="Kersten P."/>
            <person name="Kohler A."/>
            <person name="Kuees U."/>
            <person name="Kumar T.K.A."/>
            <person name="Kuo A."/>
            <person name="LaButti K."/>
            <person name="Larrondo L.F."/>
            <person name="Lindquist E."/>
            <person name="Ling A."/>
            <person name="Lombard V."/>
            <person name="Lucas S."/>
            <person name="Lundell T."/>
            <person name="Martin R."/>
            <person name="McLaughlin D.J."/>
            <person name="Morgenstern I."/>
            <person name="Morin E."/>
            <person name="Murat C."/>
            <person name="Nagy L.G."/>
            <person name="Nolan M."/>
            <person name="Ohm R.A."/>
            <person name="Patyshakuliyeva A."/>
            <person name="Rokas A."/>
            <person name="Ruiz-Duenas F.J."/>
            <person name="Sabat G."/>
            <person name="Salamov A."/>
            <person name="Samejima M."/>
            <person name="Schmutz J."/>
            <person name="Slot J.C."/>
            <person name="St John F."/>
            <person name="Stenlid J."/>
            <person name="Sun H."/>
            <person name="Sun S."/>
            <person name="Syed K."/>
            <person name="Tsang A."/>
            <person name="Wiebenga A."/>
            <person name="Young D."/>
            <person name="Pisabarro A."/>
            <person name="Eastwood D.C."/>
            <person name="Martin F."/>
            <person name="Cullen D."/>
            <person name="Grigoriev I.V."/>
            <person name="Hibbett D.S."/>
        </authorList>
    </citation>
    <scope>NUCLEOTIDE SEQUENCE [LARGE SCALE GENOMIC DNA]</scope>
    <source>
        <strain evidence="2">RWD-64-598 SS2</strain>
    </source>
</reference>
<organism evidence="1 2">
    <name type="scientific">Coniophora puteana (strain RWD-64-598)</name>
    <name type="common">Brown rot fungus</name>
    <dbReference type="NCBI Taxonomy" id="741705"/>
    <lineage>
        <taxon>Eukaryota</taxon>
        <taxon>Fungi</taxon>
        <taxon>Dikarya</taxon>
        <taxon>Basidiomycota</taxon>
        <taxon>Agaricomycotina</taxon>
        <taxon>Agaricomycetes</taxon>
        <taxon>Agaricomycetidae</taxon>
        <taxon>Boletales</taxon>
        <taxon>Coniophorineae</taxon>
        <taxon>Coniophoraceae</taxon>
        <taxon>Coniophora</taxon>
    </lineage>
</organism>
<protein>
    <submittedName>
        <fullName evidence="1">Uncharacterized protein</fullName>
    </submittedName>
</protein>
<gene>
    <name evidence="1" type="ORF">CONPUDRAFT_84479</name>
</gene>
<proteinExistence type="predicted"/>
<dbReference type="AlphaFoldDB" id="A0A5M3MDN1"/>
<dbReference type="Proteomes" id="UP000053558">
    <property type="component" value="Unassembled WGS sequence"/>
</dbReference>
<evidence type="ECO:0000313" key="2">
    <source>
        <dbReference type="Proteomes" id="UP000053558"/>
    </source>
</evidence>
<evidence type="ECO:0000313" key="1">
    <source>
        <dbReference type="EMBL" id="EIW77372.1"/>
    </source>
</evidence>
<name>A0A5M3MDN1_CONPW</name>
<dbReference type="GeneID" id="19210777"/>
<accession>A0A5M3MDN1</accession>
<sequence length="227" mass="24627">MTKRITRMLSRGMLISKKAKKLHVDGVAVAKGLLNDRNVREKVVTDEFVSSTFEMLSSDSSHVIGTANLSILVAFGEFHDILAQKASAAVDDLVDKSREDRQLALQALLLLAGIDITRQAVLAKLKTLIDEILVAEKASDIVGGLRLIQPFLRIGEIRELVLDKNVSNVVTTRCDGLSPKEEKDIQKAVASFNEELYNSQNAGDALPVSDDGVSVASSSSRILVDDV</sequence>
<comment type="caution">
    <text evidence="1">The sequence shown here is derived from an EMBL/GenBank/DDBJ whole genome shotgun (WGS) entry which is preliminary data.</text>
</comment>